<dbReference type="RefSeq" id="WP_259092547.1">
    <property type="nucleotide sequence ID" value="NZ_CP130454.1"/>
</dbReference>
<dbReference type="Pfam" id="PF05685">
    <property type="entry name" value="Uma2"/>
    <property type="match status" value="1"/>
</dbReference>
<organism evidence="2 3">
    <name type="scientific">Candidatus Fervidibacter sacchari</name>
    <dbReference type="NCBI Taxonomy" id="1448929"/>
    <lineage>
        <taxon>Bacteria</taxon>
        <taxon>Candidatus Fervidibacterota</taxon>
        <taxon>Candidatus Fervidibacter</taxon>
    </lineage>
</organism>
<dbReference type="InterPro" id="IPR012296">
    <property type="entry name" value="Nuclease_put_TT1808"/>
</dbReference>
<evidence type="ECO:0000259" key="1">
    <source>
        <dbReference type="Pfam" id="PF05685"/>
    </source>
</evidence>
<proteinExistence type="predicted"/>
<dbReference type="GO" id="GO:0004519">
    <property type="term" value="F:endonuclease activity"/>
    <property type="evidence" value="ECO:0007669"/>
    <property type="project" value="UniProtKB-KW"/>
</dbReference>
<dbReference type="SUPFAM" id="SSF52980">
    <property type="entry name" value="Restriction endonuclease-like"/>
    <property type="match status" value="1"/>
</dbReference>
<dbReference type="InterPro" id="IPR008538">
    <property type="entry name" value="Uma2"/>
</dbReference>
<dbReference type="CDD" id="cd06260">
    <property type="entry name" value="DUF820-like"/>
    <property type="match status" value="1"/>
</dbReference>
<protein>
    <submittedName>
        <fullName evidence="2">Uma2 family endonuclease</fullName>
    </submittedName>
</protein>
<keyword evidence="2" id="KW-0255">Endonuclease</keyword>
<evidence type="ECO:0000313" key="2">
    <source>
        <dbReference type="EMBL" id="MCS3917873.1"/>
    </source>
</evidence>
<comment type="caution">
    <text evidence="2">The sequence shown here is derived from an EMBL/GenBank/DDBJ whole genome shotgun (WGS) entry which is preliminary data.</text>
</comment>
<keyword evidence="3" id="KW-1185">Reference proteome</keyword>
<evidence type="ECO:0000313" key="3">
    <source>
        <dbReference type="Proteomes" id="UP001204798"/>
    </source>
</evidence>
<dbReference type="EMBL" id="JANUCP010000001">
    <property type="protein sequence ID" value="MCS3917873.1"/>
    <property type="molecule type" value="Genomic_DNA"/>
</dbReference>
<sequence length="192" mass="22326">MAEVIQKVITWEDYLQGEPKDLEFYEIEDGEVIVVGAPSGEHQWVVGSLYRLMHEFATKKELGVILLAPFDVVVQRDPVRTRQPDLLFLRKERGGTPEQIRQIKRLEIPPDITIEVVSASEEREAERLDRKLGDYHRIGVPEVWLVYPEERAVEVLVWDEGGWRWHGLFFSKDKIRSTVLGEIEFAVGRIFE</sequence>
<keyword evidence="2" id="KW-0378">Hydrolase</keyword>
<reference evidence="2 3" key="1">
    <citation type="submission" date="2022-08" db="EMBL/GenBank/DDBJ databases">
        <title>Bacterial and archaeal communities from various locations to study Microbial Dark Matter (Phase II).</title>
        <authorList>
            <person name="Stepanauskas R."/>
        </authorList>
    </citation>
    <scope>NUCLEOTIDE SEQUENCE [LARGE SCALE GENOMIC DNA]</scope>
    <source>
        <strain evidence="2 3">PD1</strain>
    </source>
</reference>
<dbReference type="PANTHER" id="PTHR34107:SF4">
    <property type="entry name" value="SLL1222 PROTEIN"/>
    <property type="match status" value="1"/>
</dbReference>
<gene>
    <name evidence="2" type="ORF">M2350_000270</name>
</gene>
<dbReference type="Gene3D" id="3.90.1570.10">
    <property type="entry name" value="tt1808, chain A"/>
    <property type="match status" value="1"/>
</dbReference>
<dbReference type="PANTHER" id="PTHR34107">
    <property type="entry name" value="SLL0198 PROTEIN-RELATED"/>
    <property type="match status" value="1"/>
</dbReference>
<dbReference type="InterPro" id="IPR011335">
    <property type="entry name" value="Restrct_endonuc-II-like"/>
</dbReference>
<keyword evidence="2" id="KW-0540">Nuclease</keyword>
<name>A0ABT2EIU1_9BACT</name>
<feature type="domain" description="Putative restriction endonuclease" evidence="1">
    <location>
        <begin position="11"/>
        <end position="186"/>
    </location>
</feature>
<accession>A0ABT2EIU1</accession>
<dbReference type="Proteomes" id="UP001204798">
    <property type="component" value="Unassembled WGS sequence"/>
</dbReference>